<accession>A0A432V2H2</accession>
<evidence type="ECO:0000313" key="1">
    <source>
        <dbReference type="EMBL" id="RUM96371.1"/>
    </source>
</evidence>
<dbReference type="OrthoDB" id="8136593at2"/>
<proteinExistence type="predicted"/>
<evidence type="ECO:0000313" key="2">
    <source>
        <dbReference type="Proteomes" id="UP000281647"/>
    </source>
</evidence>
<dbReference type="InterPro" id="IPR009862">
    <property type="entry name" value="DUF1419"/>
</dbReference>
<gene>
    <name evidence="1" type="ORF">EET67_18665</name>
</gene>
<organism evidence="1 2">
    <name type="scientific">Borborobacter arsenicus</name>
    <dbReference type="NCBI Taxonomy" id="1851146"/>
    <lineage>
        <taxon>Bacteria</taxon>
        <taxon>Pseudomonadati</taxon>
        <taxon>Pseudomonadota</taxon>
        <taxon>Alphaproteobacteria</taxon>
        <taxon>Hyphomicrobiales</taxon>
        <taxon>Phyllobacteriaceae</taxon>
        <taxon>Borborobacter</taxon>
    </lineage>
</organism>
<dbReference type="AlphaFoldDB" id="A0A432V2H2"/>
<protein>
    <submittedName>
        <fullName evidence="1">DUF1419 domain-containing protein</fullName>
    </submittedName>
</protein>
<dbReference type="EMBL" id="RKST01000020">
    <property type="protein sequence ID" value="RUM96371.1"/>
    <property type="molecule type" value="Genomic_DNA"/>
</dbReference>
<keyword evidence="2" id="KW-1185">Reference proteome</keyword>
<comment type="caution">
    <text evidence="1">The sequence shown here is derived from an EMBL/GenBank/DDBJ whole genome shotgun (WGS) entry which is preliminary data.</text>
</comment>
<dbReference type="Proteomes" id="UP000281647">
    <property type="component" value="Unassembled WGS sequence"/>
</dbReference>
<dbReference type="Pfam" id="PF07215">
    <property type="entry name" value="DUF1419"/>
    <property type="match status" value="1"/>
</dbReference>
<reference evidence="1 2" key="1">
    <citation type="submission" date="2018-11" db="EMBL/GenBank/DDBJ databases">
        <title>Pseudaminobacter arsenicus sp. nov., an arsenic-resistant bacterium isolated from arsenic-rich aquifers.</title>
        <authorList>
            <person name="Mu Y."/>
        </authorList>
    </citation>
    <scope>NUCLEOTIDE SEQUENCE [LARGE SCALE GENOMIC DNA]</scope>
    <source>
        <strain evidence="1 2">CB3</strain>
    </source>
</reference>
<name>A0A432V2H2_9HYPH</name>
<sequence>MPLHSSIRKIYFGVADRRQMFRLFDRHAQRPNRFEGNSDHLYAGEYFEIGRVEHDYMLDVLSPLWMRGEMFAMREFLTETVTSVFYTLRIDGKVRYFHAYCDLTDTRSPVEMRDAIVERESWPVKAISHEERLEHIWSATHDEYRGYAGERWLPEHYGKRTVLFYGRRGGTKLKLLEALTEDEIQAKLPVHLRYLLERHAGQITSVGKVGTGNAADFVTVPYLNTNPAFKSSITTMIKGERKRRSREFSTHIRPTSCRSVVELVRGLL</sequence>